<accession>A0A0L8GYF7</accession>
<proteinExistence type="predicted"/>
<protein>
    <recommendedName>
        <fullName evidence="2">Tc1-like transposase DDE domain-containing protein</fullName>
    </recommendedName>
</protein>
<dbReference type="STRING" id="37653.A0A0L8GYF7"/>
<reference evidence="1" key="1">
    <citation type="submission" date="2015-07" db="EMBL/GenBank/DDBJ databases">
        <title>MeaNS - Measles Nucleotide Surveillance Program.</title>
        <authorList>
            <person name="Tran T."/>
            <person name="Druce J."/>
        </authorList>
    </citation>
    <scope>NUCLEOTIDE SEQUENCE</scope>
    <source>
        <strain evidence="1">UCB-OBI-ISO-001</strain>
        <tissue evidence="1">Gonad</tissue>
    </source>
</reference>
<organism evidence="1">
    <name type="scientific">Octopus bimaculoides</name>
    <name type="common">California two-spotted octopus</name>
    <dbReference type="NCBI Taxonomy" id="37653"/>
    <lineage>
        <taxon>Eukaryota</taxon>
        <taxon>Metazoa</taxon>
        <taxon>Spiralia</taxon>
        <taxon>Lophotrochozoa</taxon>
        <taxon>Mollusca</taxon>
        <taxon>Cephalopoda</taxon>
        <taxon>Coleoidea</taxon>
        <taxon>Octopodiformes</taxon>
        <taxon>Octopoda</taxon>
        <taxon>Incirrata</taxon>
        <taxon>Octopodidae</taxon>
        <taxon>Octopus</taxon>
    </lineage>
</organism>
<dbReference type="AlphaFoldDB" id="A0A0L8GYF7"/>
<gene>
    <name evidence="1" type="ORF">OCBIM_22025913mg</name>
</gene>
<dbReference type="EMBL" id="KQ419926">
    <property type="protein sequence ID" value="KOF81957.1"/>
    <property type="molecule type" value="Genomic_DNA"/>
</dbReference>
<evidence type="ECO:0008006" key="2">
    <source>
        <dbReference type="Google" id="ProtNLM"/>
    </source>
</evidence>
<evidence type="ECO:0000313" key="1">
    <source>
        <dbReference type="EMBL" id="KOF81957.1"/>
    </source>
</evidence>
<name>A0A0L8GYF7_OCTBM</name>
<sequence length="112" mass="12501">MGKTCNVTFAVLGESGLVHHTIANKTVRACANMFSADESVYLIYDNMQPHVCTKLPADADPRISMKLLPSYLPFLNCTEKVHSAFKTAVKRDLARTELQQWFGDWAAAEKPK</sequence>